<dbReference type="KEGG" id="cvr:CHLNCDRAFT_54617"/>
<dbReference type="Pfam" id="PF00582">
    <property type="entry name" value="Usp"/>
    <property type="match status" value="1"/>
</dbReference>
<dbReference type="InParanoid" id="E1ZPT2"/>
<keyword evidence="1" id="KW-0808">Transferase</keyword>
<dbReference type="GO" id="GO:0043161">
    <property type="term" value="P:proteasome-mediated ubiquitin-dependent protein catabolic process"/>
    <property type="evidence" value="ECO:0007669"/>
    <property type="project" value="TreeGrafter"/>
</dbReference>
<keyword evidence="4" id="KW-1185">Reference proteome</keyword>
<gene>
    <name evidence="3" type="ORF">CHLNCDRAFT_54617</name>
</gene>
<feature type="domain" description="UspA" evidence="2">
    <location>
        <begin position="188"/>
        <end position="231"/>
    </location>
</feature>
<dbReference type="GO" id="GO:0061630">
    <property type="term" value="F:ubiquitin protein ligase activity"/>
    <property type="evidence" value="ECO:0007669"/>
    <property type="project" value="InterPro"/>
</dbReference>
<dbReference type="GO" id="GO:0000209">
    <property type="term" value="P:protein polyubiquitination"/>
    <property type="evidence" value="ECO:0007669"/>
    <property type="project" value="TreeGrafter"/>
</dbReference>
<name>E1ZPT2_CHLVA</name>
<reference evidence="3 4" key="1">
    <citation type="journal article" date="2010" name="Plant Cell">
        <title>The Chlorella variabilis NC64A genome reveals adaptation to photosymbiosis, coevolution with viruses, and cryptic sex.</title>
        <authorList>
            <person name="Blanc G."/>
            <person name="Duncan G."/>
            <person name="Agarkova I."/>
            <person name="Borodovsky M."/>
            <person name="Gurnon J."/>
            <person name="Kuo A."/>
            <person name="Lindquist E."/>
            <person name="Lucas S."/>
            <person name="Pangilinan J."/>
            <person name="Polle J."/>
            <person name="Salamov A."/>
            <person name="Terry A."/>
            <person name="Yamada T."/>
            <person name="Dunigan D.D."/>
            <person name="Grigoriev I.V."/>
            <person name="Claverie J.M."/>
            <person name="Van Etten J.L."/>
        </authorList>
    </citation>
    <scope>NUCLEOTIDE SEQUENCE [LARGE SCALE GENOMIC DNA]</scope>
    <source>
        <strain evidence="3 4">NC64A</strain>
    </source>
</reference>
<proteinExistence type="predicted"/>
<feature type="non-terminal residue" evidence="3">
    <location>
        <position position="1"/>
    </location>
</feature>
<dbReference type="STRING" id="554065.E1ZPT2"/>
<organism evidence="4">
    <name type="scientific">Chlorella variabilis</name>
    <name type="common">Green alga</name>
    <dbReference type="NCBI Taxonomy" id="554065"/>
    <lineage>
        <taxon>Eukaryota</taxon>
        <taxon>Viridiplantae</taxon>
        <taxon>Chlorophyta</taxon>
        <taxon>core chlorophytes</taxon>
        <taxon>Trebouxiophyceae</taxon>
        <taxon>Chlorellales</taxon>
        <taxon>Chlorellaceae</taxon>
        <taxon>Chlorella clade</taxon>
        <taxon>Chlorella</taxon>
    </lineage>
</organism>
<dbReference type="Gene3D" id="3.40.50.620">
    <property type="entry name" value="HUPs"/>
    <property type="match status" value="1"/>
</dbReference>
<protein>
    <recommendedName>
        <fullName evidence="2">UspA domain-containing protein</fullName>
    </recommendedName>
</protein>
<dbReference type="GeneID" id="17351482"/>
<sequence>PEAGSVAAVLGALAGTGNSAISTFELLNSGAVAALRRYLQGADLADTPDRQHLLLQRLGEFAAAAVPPGSGSEPPLGLLVGKLLGALAASEKFAVQLNPITTPPSLGSVYGGVYYRSAGGGGGARGGAAAASGSLTAGLSALSSPLKMRLSRAGDEPGLRDYSANMVLIEPLASMSQIEEFLWPLACGCESLVMGSRGLGLSKKAIMGLLGVGSVSDYVLRNAPCNVVLFKDKPAA</sequence>
<evidence type="ECO:0000313" key="3">
    <source>
        <dbReference type="EMBL" id="EFN52034.1"/>
    </source>
</evidence>
<accession>E1ZPT2</accession>
<dbReference type="InterPro" id="IPR006016">
    <property type="entry name" value="UspA"/>
</dbReference>
<dbReference type="OrthoDB" id="843225at2759"/>
<evidence type="ECO:0000256" key="1">
    <source>
        <dbReference type="ARBA" id="ARBA00022679"/>
    </source>
</evidence>
<dbReference type="EMBL" id="GL433858">
    <property type="protein sequence ID" value="EFN52034.1"/>
    <property type="molecule type" value="Genomic_DNA"/>
</dbReference>
<dbReference type="Proteomes" id="UP000008141">
    <property type="component" value="Unassembled WGS sequence"/>
</dbReference>
<dbReference type="InterPro" id="IPR014729">
    <property type="entry name" value="Rossmann-like_a/b/a_fold"/>
</dbReference>
<evidence type="ECO:0000259" key="2">
    <source>
        <dbReference type="Pfam" id="PF00582"/>
    </source>
</evidence>
<dbReference type="RefSeq" id="XP_005844136.1">
    <property type="nucleotide sequence ID" value="XM_005844074.1"/>
</dbReference>
<dbReference type="InterPro" id="IPR045322">
    <property type="entry name" value="HECTD1/TRIP12-like"/>
</dbReference>
<dbReference type="PANTHER" id="PTHR45670">
    <property type="entry name" value="E3 UBIQUITIN-PROTEIN LIGASE TRIP12"/>
    <property type="match status" value="1"/>
</dbReference>
<evidence type="ECO:0000313" key="4">
    <source>
        <dbReference type="Proteomes" id="UP000008141"/>
    </source>
</evidence>
<dbReference type="AlphaFoldDB" id="E1ZPT2"/>
<dbReference type="PANTHER" id="PTHR45670:SF1">
    <property type="entry name" value="E3 UBIQUITIN-PROTEIN LIGASE HECTD1"/>
    <property type="match status" value="1"/>
</dbReference>
<dbReference type="SUPFAM" id="SSF52402">
    <property type="entry name" value="Adenine nucleotide alpha hydrolases-like"/>
    <property type="match status" value="1"/>
</dbReference>